<keyword evidence="4 6" id="KW-1133">Transmembrane helix</keyword>
<evidence type="ECO:0000313" key="7">
    <source>
        <dbReference type="EMBL" id="JAC32961.1"/>
    </source>
</evidence>
<feature type="transmembrane region" description="Helical" evidence="6">
    <location>
        <begin position="167"/>
        <end position="190"/>
    </location>
</feature>
<sequence>EDCVPATATREGQNMDSKILTIAVMILFSEMGDKTFFITALMAMKHSKTSAIAGALSANALMSVFSAVIGSFASLVQKDYTHYLSVVLLVIFGSRMIAEGYAMEKSQTKEVMKEAENETSREAKSWTKLAGGSALVQTFLLTFLGEWGDRSQVSTIALAANEGVSKVAVGAILGHAVCILVAAFGGCLVAHRMSLRSVTLLGGCVFLLLACSNVIMGPTI</sequence>
<dbReference type="GO" id="GO:0032468">
    <property type="term" value="P:Golgi calcium ion homeostasis"/>
    <property type="evidence" value="ECO:0007669"/>
    <property type="project" value="TreeGrafter"/>
</dbReference>
<protein>
    <recommendedName>
        <fullName evidence="6">GDT1 family protein</fullName>
    </recommendedName>
</protein>
<proteinExistence type="evidence at transcript level"/>
<comment type="similarity">
    <text evidence="2 6">Belongs to the GDT1 family.</text>
</comment>
<dbReference type="InterPro" id="IPR001727">
    <property type="entry name" value="GDT1-like"/>
</dbReference>
<evidence type="ECO:0000256" key="3">
    <source>
        <dbReference type="ARBA" id="ARBA00022692"/>
    </source>
</evidence>
<feature type="non-terminal residue" evidence="7">
    <location>
        <position position="1"/>
    </location>
</feature>
<evidence type="ECO:0000256" key="1">
    <source>
        <dbReference type="ARBA" id="ARBA00004141"/>
    </source>
</evidence>
<dbReference type="EMBL" id="GBBM01002457">
    <property type="protein sequence ID" value="JAC32961.1"/>
    <property type="molecule type" value="mRNA"/>
</dbReference>
<dbReference type="PANTHER" id="PTHR12608:SF1">
    <property type="entry name" value="TRANSMEMBRANE PROTEIN 165"/>
    <property type="match status" value="1"/>
</dbReference>
<accession>A0A023GG74</accession>
<evidence type="ECO:0000256" key="6">
    <source>
        <dbReference type="RuleBase" id="RU365102"/>
    </source>
</evidence>
<dbReference type="GO" id="GO:0015085">
    <property type="term" value="F:calcium ion transmembrane transporter activity"/>
    <property type="evidence" value="ECO:0007669"/>
    <property type="project" value="TreeGrafter"/>
</dbReference>
<evidence type="ECO:0000256" key="4">
    <source>
        <dbReference type="ARBA" id="ARBA00022989"/>
    </source>
</evidence>
<feature type="transmembrane region" description="Helical" evidence="6">
    <location>
        <begin position="197"/>
        <end position="216"/>
    </location>
</feature>
<dbReference type="AlphaFoldDB" id="A0A023GG74"/>
<dbReference type="PANTHER" id="PTHR12608">
    <property type="entry name" value="TRANSMEMBRANE PROTEIN HTP-1 RELATED"/>
    <property type="match status" value="1"/>
</dbReference>
<dbReference type="Pfam" id="PF01169">
    <property type="entry name" value="GDT1"/>
    <property type="match status" value="2"/>
</dbReference>
<comment type="subcellular location">
    <subcellularLocation>
        <location evidence="1 6">Membrane</location>
        <topology evidence="1 6">Multi-pass membrane protein</topology>
    </subcellularLocation>
</comment>
<dbReference type="GO" id="GO:0016020">
    <property type="term" value="C:membrane"/>
    <property type="evidence" value="ECO:0007669"/>
    <property type="project" value="UniProtKB-SubCell"/>
</dbReference>
<reference evidence="7" key="1">
    <citation type="submission" date="2014-03" db="EMBL/GenBank/DDBJ databases">
        <title>The sialotranscriptome of Amblyomma triste, Amblyomma parvum and Amblyomma cajennense ticks, uncovered by 454-based RNA-seq.</title>
        <authorList>
            <person name="Garcia G.R."/>
            <person name="Gardinassi L.G."/>
            <person name="Ribeiro J.M."/>
            <person name="Anatriello E."/>
            <person name="Ferreira B.R."/>
            <person name="Moreira H.N."/>
            <person name="Mafra C."/>
            <person name="Olegario M.M."/>
            <person name="Szabo P.J."/>
            <person name="Miranda-Santos I.K."/>
            <person name="Maruyama S.R."/>
        </authorList>
    </citation>
    <scope>NUCLEOTIDE SEQUENCE</scope>
    <source>
        <strain evidence="7">Mato Grasso do Sul</strain>
        <tissue evidence="7">Salivary glands</tissue>
    </source>
</reference>
<feature type="transmembrane region" description="Helical" evidence="6">
    <location>
        <begin position="51"/>
        <end position="74"/>
    </location>
</feature>
<keyword evidence="3 6" id="KW-0812">Transmembrane</keyword>
<name>A0A023GG74_AMBTT</name>
<evidence type="ECO:0000256" key="2">
    <source>
        <dbReference type="ARBA" id="ARBA00009190"/>
    </source>
</evidence>
<dbReference type="GO" id="GO:0032472">
    <property type="term" value="P:Golgi calcium ion transport"/>
    <property type="evidence" value="ECO:0007669"/>
    <property type="project" value="TreeGrafter"/>
</dbReference>
<feature type="transmembrane region" description="Helical" evidence="6">
    <location>
        <begin position="80"/>
        <end position="98"/>
    </location>
</feature>
<feature type="transmembrane region" description="Helical" evidence="6">
    <location>
        <begin position="19"/>
        <end position="44"/>
    </location>
</feature>
<keyword evidence="5 6" id="KW-0472">Membrane</keyword>
<dbReference type="GO" id="GO:0005384">
    <property type="term" value="F:manganese ion transmembrane transporter activity"/>
    <property type="evidence" value="ECO:0007669"/>
    <property type="project" value="TreeGrafter"/>
</dbReference>
<evidence type="ECO:0000256" key="5">
    <source>
        <dbReference type="ARBA" id="ARBA00023136"/>
    </source>
</evidence>
<dbReference type="GO" id="GO:0005794">
    <property type="term" value="C:Golgi apparatus"/>
    <property type="evidence" value="ECO:0007669"/>
    <property type="project" value="TreeGrafter"/>
</dbReference>
<organism evidence="7">
    <name type="scientific">Amblyomma triste</name>
    <name type="common">Neotropical tick</name>
    <dbReference type="NCBI Taxonomy" id="251400"/>
    <lineage>
        <taxon>Eukaryota</taxon>
        <taxon>Metazoa</taxon>
        <taxon>Ecdysozoa</taxon>
        <taxon>Arthropoda</taxon>
        <taxon>Chelicerata</taxon>
        <taxon>Arachnida</taxon>
        <taxon>Acari</taxon>
        <taxon>Parasitiformes</taxon>
        <taxon>Ixodida</taxon>
        <taxon>Ixodoidea</taxon>
        <taxon>Ixodidae</taxon>
        <taxon>Amblyomminae</taxon>
        <taxon>Amblyomma</taxon>
    </lineage>
</organism>